<dbReference type="EMBL" id="CM018049">
    <property type="protein sequence ID" value="KAA8519197.1"/>
    <property type="molecule type" value="Genomic_DNA"/>
</dbReference>
<dbReference type="PANTHER" id="PTHR11615">
    <property type="entry name" value="NITRATE, FORMATE, IRON DEHYDROGENASE"/>
    <property type="match status" value="1"/>
</dbReference>
<evidence type="ECO:0000313" key="3">
    <source>
        <dbReference type="EMBL" id="KAA8519197.1"/>
    </source>
</evidence>
<dbReference type="InterPro" id="IPR004108">
    <property type="entry name" value="Fe_hydrogenase_lsu_C"/>
</dbReference>
<dbReference type="OrthoDB" id="10253113at2759"/>
<comment type="similarity">
    <text evidence="1">Belongs to the NARF family.</text>
</comment>
<protein>
    <recommendedName>
        <fullName evidence="2">Iron hydrogenase large subunit C-terminal domain-containing protein</fullName>
    </recommendedName>
</protein>
<sequence length="93" mass="10318">MISSACPGWICYAEKTLGSYILPYISSVKSPQQTIGAIIKHQICQKMSLRWRYAWCLGLEPRHGGVLSPLVLVKSITLVKPPQSVHPDMLILA</sequence>
<dbReference type="AlphaFoldDB" id="A0A5J4ZPZ9"/>
<dbReference type="InterPro" id="IPR009016">
    <property type="entry name" value="Fe_hydrogenase"/>
</dbReference>
<dbReference type="Pfam" id="PF02906">
    <property type="entry name" value="Fe_hyd_lg_C"/>
    <property type="match status" value="1"/>
</dbReference>
<dbReference type="Proteomes" id="UP000325577">
    <property type="component" value="Linkage Group LG6"/>
</dbReference>
<evidence type="ECO:0000256" key="1">
    <source>
        <dbReference type="ARBA" id="ARBA00006596"/>
    </source>
</evidence>
<feature type="domain" description="Iron hydrogenase large subunit C-terminal" evidence="2">
    <location>
        <begin position="1"/>
        <end position="47"/>
    </location>
</feature>
<dbReference type="SUPFAM" id="SSF53920">
    <property type="entry name" value="Fe-only hydrogenase"/>
    <property type="match status" value="1"/>
</dbReference>
<evidence type="ECO:0000259" key="2">
    <source>
        <dbReference type="Pfam" id="PF02906"/>
    </source>
</evidence>
<gene>
    <name evidence="3" type="ORF">F0562_013453</name>
</gene>
<evidence type="ECO:0000313" key="4">
    <source>
        <dbReference type="Proteomes" id="UP000325577"/>
    </source>
</evidence>
<accession>A0A5J4ZPZ9</accession>
<keyword evidence="4" id="KW-1185">Reference proteome</keyword>
<dbReference type="InterPro" id="IPR050340">
    <property type="entry name" value="Cytosolic_Fe-S_CAF"/>
</dbReference>
<reference evidence="3 4" key="1">
    <citation type="submission" date="2019-09" db="EMBL/GenBank/DDBJ databases">
        <title>A chromosome-level genome assembly of the Chinese tupelo Nyssa sinensis.</title>
        <authorList>
            <person name="Yang X."/>
            <person name="Kang M."/>
            <person name="Yang Y."/>
            <person name="Xiong H."/>
            <person name="Wang M."/>
            <person name="Zhang Z."/>
            <person name="Wang Z."/>
            <person name="Wu H."/>
            <person name="Ma T."/>
            <person name="Liu J."/>
            <person name="Xi Z."/>
        </authorList>
    </citation>
    <scope>NUCLEOTIDE SEQUENCE [LARGE SCALE GENOMIC DNA]</scope>
    <source>
        <strain evidence="3">J267</strain>
        <tissue evidence="3">Leaf</tissue>
    </source>
</reference>
<proteinExistence type="inferred from homology"/>
<dbReference type="Gene3D" id="3.40.950.10">
    <property type="entry name" value="Fe-only Hydrogenase (Larger Subunit), Chain L, domain 3"/>
    <property type="match status" value="1"/>
</dbReference>
<name>A0A5J4ZPZ9_9ASTE</name>
<organism evidence="3 4">
    <name type="scientific">Nyssa sinensis</name>
    <dbReference type="NCBI Taxonomy" id="561372"/>
    <lineage>
        <taxon>Eukaryota</taxon>
        <taxon>Viridiplantae</taxon>
        <taxon>Streptophyta</taxon>
        <taxon>Embryophyta</taxon>
        <taxon>Tracheophyta</taxon>
        <taxon>Spermatophyta</taxon>
        <taxon>Magnoliopsida</taxon>
        <taxon>eudicotyledons</taxon>
        <taxon>Gunneridae</taxon>
        <taxon>Pentapetalae</taxon>
        <taxon>asterids</taxon>
        <taxon>Cornales</taxon>
        <taxon>Nyssaceae</taxon>
        <taxon>Nyssa</taxon>
    </lineage>
</organism>